<dbReference type="EMBL" id="MCGT01000003">
    <property type="protein sequence ID" value="ORX61517.1"/>
    <property type="molecule type" value="Genomic_DNA"/>
</dbReference>
<dbReference type="Proteomes" id="UP000242146">
    <property type="component" value="Unassembled WGS sequence"/>
</dbReference>
<sequence>MPELVHNLAVVLVSQKLDFMGNTIITYPAATDEYLLYNWRSRFVLGIAMILSLMRRAASGVYVADVPPILSKMSYTNHAIPLAYIAKDCHLSVTSVDDVIDRYSHYVRDGNHTLFISNYRQSATAVYITPQMPSKNQVPFSDHIMAGVWGFC</sequence>
<reference evidence="1 2" key="1">
    <citation type="submission" date="2016-07" db="EMBL/GenBank/DDBJ databases">
        <title>Pervasive Adenine N6-methylation of Active Genes in Fungi.</title>
        <authorList>
            <consortium name="DOE Joint Genome Institute"/>
            <person name="Mondo S.J."/>
            <person name="Dannebaum R.O."/>
            <person name="Kuo R.C."/>
            <person name="Labutti K."/>
            <person name="Haridas S."/>
            <person name="Kuo A."/>
            <person name="Salamov A."/>
            <person name="Ahrendt S.R."/>
            <person name="Lipzen A."/>
            <person name="Sullivan W."/>
            <person name="Andreopoulos W.B."/>
            <person name="Clum A."/>
            <person name="Lindquist E."/>
            <person name="Daum C."/>
            <person name="Ramamoorthy G.K."/>
            <person name="Gryganskyi A."/>
            <person name="Culley D."/>
            <person name="Magnuson J.K."/>
            <person name="James T.Y."/>
            <person name="O'Malley M.A."/>
            <person name="Stajich J.E."/>
            <person name="Spatafora J.W."/>
            <person name="Visel A."/>
            <person name="Grigoriev I.V."/>
        </authorList>
    </citation>
    <scope>NUCLEOTIDE SEQUENCE [LARGE SCALE GENOMIC DNA]</scope>
    <source>
        <strain evidence="1 2">NRRL 3301</strain>
    </source>
</reference>
<proteinExistence type="predicted"/>
<evidence type="ECO:0000313" key="2">
    <source>
        <dbReference type="Proteomes" id="UP000242146"/>
    </source>
</evidence>
<dbReference type="AlphaFoldDB" id="A0A1X2GU32"/>
<comment type="caution">
    <text evidence="1">The sequence shown here is derived from an EMBL/GenBank/DDBJ whole genome shotgun (WGS) entry which is preliminary data.</text>
</comment>
<keyword evidence="2" id="KW-1185">Reference proteome</keyword>
<organism evidence="1 2">
    <name type="scientific">Hesseltinella vesiculosa</name>
    <dbReference type="NCBI Taxonomy" id="101127"/>
    <lineage>
        <taxon>Eukaryota</taxon>
        <taxon>Fungi</taxon>
        <taxon>Fungi incertae sedis</taxon>
        <taxon>Mucoromycota</taxon>
        <taxon>Mucoromycotina</taxon>
        <taxon>Mucoromycetes</taxon>
        <taxon>Mucorales</taxon>
        <taxon>Cunninghamellaceae</taxon>
        <taxon>Hesseltinella</taxon>
    </lineage>
</organism>
<protein>
    <submittedName>
        <fullName evidence="1">Uncharacterized protein</fullName>
    </submittedName>
</protein>
<evidence type="ECO:0000313" key="1">
    <source>
        <dbReference type="EMBL" id="ORX61517.1"/>
    </source>
</evidence>
<name>A0A1X2GU32_9FUNG</name>
<gene>
    <name evidence="1" type="ORF">DM01DRAFT_1370561</name>
</gene>
<accession>A0A1X2GU32</accession>